<feature type="domain" description="Xylanolytic transcriptional activator regulatory" evidence="6">
    <location>
        <begin position="230"/>
        <end position="303"/>
    </location>
</feature>
<dbReference type="GO" id="GO:0008270">
    <property type="term" value="F:zinc ion binding"/>
    <property type="evidence" value="ECO:0007669"/>
    <property type="project" value="InterPro"/>
</dbReference>
<dbReference type="PANTHER" id="PTHR47424">
    <property type="entry name" value="REGULATORY PROTEIN GAL4"/>
    <property type="match status" value="1"/>
</dbReference>
<proteinExistence type="predicted"/>
<protein>
    <recommendedName>
        <fullName evidence="6">Xylanolytic transcriptional activator regulatory domain-containing protein</fullName>
    </recommendedName>
</protein>
<keyword evidence="8" id="KW-1185">Reference proteome</keyword>
<dbReference type="InterPro" id="IPR051127">
    <property type="entry name" value="Fungal_SecMet_Regulators"/>
</dbReference>
<keyword evidence="2" id="KW-0238">DNA-binding</keyword>
<keyword evidence="1" id="KW-0805">Transcription regulation</keyword>
<evidence type="ECO:0000256" key="4">
    <source>
        <dbReference type="ARBA" id="ARBA00023242"/>
    </source>
</evidence>
<evidence type="ECO:0000313" key="8">
    <source>
        <dbReference type="Proteomes" id="UP000838763"/>
    </source>
</evidence>
<comment type="caution">
    <text evidence="7">The sequence shown here is derived from an EMBL/GenBank/DDBJ whole genome shotgun (WGS) entry which is preliminary data.</text>
</comment>
<accession>A0A9P1M802</accession>
<dbReference type="EMBL" id="CALLCH030000008">
    <property type="protein sequence ID" value="CAI4213658.1"/>
    <property type="molecule type" value="Genomic_DNA"/>
</dbReference>
<dbReference type="GO" id="GO:0006351">
    <property type="term" value="P:DNA-templated transcription"/>
    <property type="evidence" value="ECO:0007669"/>
    <property type="project" value="InterPro"/>
</dbReference>
<keyword evidence="4" id="KW-0539">Nucleus</keyword>
<dbReference type="GO" id="GO:0000435">
    <property type="term" value="P:positive regulation of transcription from RNA polymerase II promoter by galactose"/>
    <property type="evidence" value="ECO:0007669"/>
    <property type="project" value="TreeGrafter"/>
</dbReference>
<gene>
    <name evidence="7" type="ORF">PPNO1_LOCUS3402</name>
</gene>
<evidence type="ECO:0000256" key="3">
    <source>
        <dbReference type="ARBA" id="ARBA00023163"/>
    </source>
</evidence>
<dbReference type="PANTHER" id="PTHR47424:SF3">
    <property type="entry name" value="REGULATORY PROTEIN GAL4"/>
    <property type="match status" value="1"/>
</dbReference>
<dbReference type="OrthoDB" id="3364175at2759"/>
<dbReference type="GO" id="GO:0000981">
    <property type="term" value="F:DNA-binding transcription factor activity, RNA polymerase II-specific"/>
    <property type="evidence" value="ECO:0007669"/>
    <property type="project" value="TreeGrafter"/>
</dbReference>
<keyword evidence="3" id="KW-0804">Transcription</keyword>
<dbReference type="Pfam" id="PF04082">
    <property type="entry name" value="Fungal_trans"/>
    <property type="match status" value="1"/>
</dbReference>
<reference evidence="7" key="1">
    <citation type="submission" date="2022-11" db="EMBL/GenBank/DDBJ databases">
        <authorList>
            <person name="Scott C."/>
            <person name="Bruce N."/>
        </authorList>
    </citation>
    <scope>NUCLEOTIDE SEQUENCE</scope>
</reference>
<evidence type="ECO:0000256" key="2">
    <source>
        <dbReference type="ARBA" id="ARBA00023125"/>
    </source>
</evidence>
<evidence type="ECO:0000259" key="6">
    <source>
        <dbReference type="SMART" id="SM00906"/>
    </source>
</evidence>
<dbReference type="SMART" id="SM00906">
    <property type="entry name" value="Fungal_trans"/>
    <property type="match status" value="1"/>
</dbReference>
<dbReference type="AlphaFoldDB" id="A0A9P1M802"/>
<name>A0A9P1M802_9PEZI</name>
<dbReference type="CDD" id="cd12148">
    <property type="entry name" value="fungal_TF_MHR"/>
    <property type="match status" value="1"/>
</dbReference>
<feature type="compositionally biased region" description="Basic and acidic residues" evidence="5">
    <location>
        <begin position="26"/>
        <end position="52"/>
    </location>
</feature>
<dbReference type="GO" id="GO:0000978">
    <property type="term" value="F:RNA polymerase II cis-regulatory region sequence-specific DNA binding"/>
    <property type="evidence" value="ECO:0007669"/>
    <property type="project" value="TreeGrafter"/>
</dbReference>
<sequence length="506" mass="57266">MANIVHHFLPDIALETSSLRHAVAKLSERNDQERKQPREVQAEDGTAERPWRPDLSPDDSSCHGSQPLSHPSVKPVFDGMGAFADATATERVATGSSWAVFYQQIRETLAHSRRELLQTQPTFLCDTFDADRESFAIPLDLPPRDLVDQYSLKFFAEVNAGNGILDYAQFHNDVEEVYQNSPVVTHASMRTIFLVLALSAQGRTRLSILKRLLRMPKALFHLGRNSRNRAWIDIGCAVRIGQSLGLHIQSPDANVSTQTGNHNKVWWALHNVETFLSCMLGRPPGIPLDHISTSNPPGALHMQDPWTPQDYAVASVSLTQIISSLLSRMYWKQSPENPKVVVKDLLNQLQKWWDDLPVYLRPGRPTAPSYVRSLTHLGLRYHHAILLLTRPYLLLSVDHSASGDDHWKDCVEKCENSNRQSIALLMEMAKLGLLSELSFFDAYYIISNSAILFLRYLKTPTTQLMAEMKRFQPLFPFATRLGVGRWSQRAFEALLEATKVSDDQHR</sequence>
<evidence type="ECO:0000313" key="7">
    <source>
        <dbReference type="EMBL" id="CAI4213658.1"/>
    </source>
</evidence>
<dbReference type="InterPro" id="IPR007219">
    <property type="entry name" value="XnlR_reg_dom"/>
</dbReference>
<evidence type="ECO:0000256" key="5">
    <source>
        <dbReference type="SAM" id="MobiDB-lite"/>
    </source>
</evidence>
<evidence type="ECO:0000256" key="1">
    <source>
        <dbReference type="ARBA" id="ARBA00023015"/>
    </source>
</evidence>
<dbReference type="GO" id="GO:0005634">
    <property type="term" value="C:nucleus"/>
    <property type="evidence" value="ECO:0007669"/>
    <property type="project" value="TreeGrafter"/>
</dbReference>
<feature type="compositionally biased region" description="Polar residues" evidence="5">
    <location>
        <begin position="58"/>
        <end position="69"/>
    </location>
</feature>
<dbReference type="Proteomes" id="UP000838763">
    <property type="component" value="Unassembled WGS sequence"/>
</dbReference>
<feature type="region of interest" description="Disordered" evidence="5">
    <location>
        <begin position="26"/>
        <end position="71"/>
    </location>
</feature>
<organism evidence="7 8">
    <name type="scientific">Parascedosporium putredinis</name>
    <dbReference type="NCBI Taxonomy" id="1442378"/>
    <lineage>
        <taxon>Eukaryota</taxon>
        <taxon>Fungi</taxon>
        <taxon>Dikarya</taxon>
        <taxon>Ascomycota</taxon>
        <taxon>Pezizomycotina</taxon>
        <taxon>Sordariomycetes</taxon>
        <taxon>Hypocreomycetidae</taxon>
        <taxon>Microascales</taxon>
        <taxon>Microascaceae</taxon>
        <taxon>Parascedosporium</taxon>
    </lineage>
</organism>